<organism evidence="1">
    <name type="scientific">viral metagenome</name>
    <dbReference type="NCBI Taxonomy" id="1070528"/>
    <lineage>
        <taxon>unclassified sequences</taxon>
        <taxon>metagenomes</taxon>
        <taxon>organismal metagenomes</taxon>
    </lineage>
</organism>
<evidence type="ECO:0000313" key="1">
    <source>
        <dbReference type="EMBL" id="QHT10330.1"/>
    </source>
</evidence>
<sequence length="86" mass="10386">MEWYIRFKGINPKWQKAYKYQIRYVENYLNHGIIPLSTSDIKLIFTNVIKKEDTIYVTYLNECGEIVEMMYNTSEKAAYINRITDF</sequence>
<reference evidence="1" key="1">
    <citation type="journal article" date="2020" name="Nature">
        <title>Giant virus diversity and host interactions through global metagenomics.</title>
        <authorList>
            <person name="Schulz F."/>
            <person name="Roux S."/>
            <person name="Paez-Espino D."/>
            <person name="Jungbluth S."/>
            <person name="Walsh D.A."/>
            <person name="Denef V.J."/>
            <person name="McMahon K.D."/>
            <person name="Konstantinidis K.T."/>
            <person name="Eloe-Fadrosh E.A."/>
            <person name="Kyrpides N.C."/>
            <person name="Woyke T."/>
        </authorList>
    </citation>
    <scope>NUCLEOTIDE SEQUENCE</scope>
    <source>
        <strain evidence="1">GVMAG-M-3300023174-107</strain>
    </source>
</reference>
<proteinExistence type="predicted"/>
<name>A0A6C0D250_9ZZZZ</name>
<accession>A0A6C0D250</accession>
<dbReference type="EMBL" id="MN739520">
    <property type="protein sequence ID" value="QHT10330.1"/>
    <property type="molecule type" value="Genomic_DNA"/>
</dbReference>
<dbReference type="AlphaFoldDB" id="A0A6C0D250"/>
<protein>
    <submittedName>
        <fullName evidence="1">Uncharacterized protein</fullName>
    </submittedName>
</protein>